<protein>
    <recommendedName>
        <fullName evidence="4">Transglutaminase</fullName>
    </recommendedName>
</protein>
<evidence type="ECO:0000313" key="2">
    <source>
        <dbReference type="EMBL" id="NMM45241.1"/>
    </source>
</evidence>
<dbReference type="Gene3D" id="3.10.620.30">
    <property type="match status" value="1"/>
</dbReference>
<reference evidence="2 3" key="1">
    <citation type="submission" date="2020-04" db="EMBL/GenBank/DDBJ databases">
        <title>Rhodospirillaceae bacterium KN72 isolated from deep sea.</title>
        <authorList>
            <person name="Zhang D.-C."/>
        </authorList>
    </citation>
    <scope>NUCLEOTIDE SEQUENCE [LARGE SCALE GENOMIC DNA]</scope>
    <source>
        <strain evidence="2 3">KN72</strain>
    </source>
</reference>
<dbReference type="InterPro" id="IPR010319">
    <property type="entry name" value="Transglutaminase-like_Cys_pept"/>
</dbReference>
<dbReference type="EMBL" id="JABBNT010000003">
    <property type="protein sequence ID" value="NMM45241.1"/>
    <property type="molecule type" value="Genomic_DNA"/>
</dbReference>
<dbReference type="PANTHER" id="PTHR39327">
    <property type="match status" value="1"/>
</dbReference>
<accession>A0A7Y0E2G1</accession>
<dbReference type="Pfam" id="PF06035">
    <property type="entry name" value="Peptidase_C93"/>
    <property type="match status" value="1"/>
</dbReference>
<keyword evidence="3" id="KW-1185">Reference proteome</keyword>
<sequence length="217" mass="24908">MPFFVSRISMALAAAVALVATLSAAPVQAAGIQLFGTKEISSTKLEKFEKWTDALARYAKEEPNELAKCAITPTEACHTAKWRIFLNKLQNHPKLEQLDYVNKYLNQYAYTIDPVNYGKKDYWATPKQFMYRTGDCEDYAISKYVSLLHLGWPQEQMRIVVLQDLNLNTPHAILVVYLDGQALVLDNQIPQVIDSSRIKHYKPIFSINADRWWLHRS</sequence>
<proteinExistence type="predicted"/>
<evidence type="ECO:0008006" key="4">
    <source>
        <dbReference type="Google" id="ProtNLM"/>
    </source>
</evidence>
<feature type="chain" id="PRO_5031501691" description="Transglutaminase" evidence="1">
    <location>
        <begin position="30"/>
        <end position="217"/>
    </location>
</feature>
<name>A0A7Y0E2G1_9PROT</name>
<dbReference type="RefSeq" id="WP_169625594.1">
    <property type="nucleotide sequence ID" value="NZ_JABBNT010000003.1"/>
</dbReference>
<organism evidence="2 3">
    <name type="scientific">Pacificispira spongiicola</name>
    <dbReference type="NCBI Taxonomy" id="2729598"/>
    <lineage>
        <taxon>Bacteria</taxon>
        <taxon>Pseudomonadati</taxon>
        <taxon>Pseudomonadota</taxon>
        <taxon>Alphaproteobacteria</taxon>
        <taxon>Rhodospirillales</taxon>
        <taxon>Rhodospirillaceae</taxon>
        <taxon>Pacificispira</taxon>
    </lineage>
</organism>
<dbReference type="Proteomes" id="UP000539372">
    <property type="component" value="Unassembled WGS sequence"/>
</dbReference>
<gene>
    <name evidence="2" type="ORF">HH303_12180</name>
</gene>
<keyword evidence="1" id="KW-0732">Signal</keyword>
<evidence type="ECO:0000256" key="1">
    <source>
        <dbReference type="SAM" id="SignalP"/>
    </source>
</evidence>
<evidence type="ECO:0000313" key="3">
    <source>
        <dbReference type="Proteomes" id="UP000539372"/>
    </source>
</evidence>
<dbReference type="AlphaFoldDB" id="A0A7Y0E2G1"/>
<comment type="caution">
    <text evidence="2">The sequence shown here is derived from an EMBL/GenBank/DDBJ whole genome shotgun (WGS) entry which is preliminary data.</text>
</comment>
<dbReference type="PANTHER" id="PTHR39327:SF1">
    <property type="entry name" value="BLR5470 PROTEIN"/>
    <property type="match status" value="1"/>
</dbReference>
<feature type="signal peptide" evidence="1">
    <location>
        <begin position="1"/>
        <end position="29"/>
    </location>
</feature>